<accession>A0A8C2T8P0</accession>
<evidence type="ECO:0000259" key="3">
    <source>
        <dbReference type="PROSITE" id="PS50238"/>
    </source>
</evidence>
<keyword evidence="5" id="KW-1185">Reference proteome</keyword>
<reference evidence="4" key="2">
    <citation type="submission" date="2025-08" db="UniProtKB">
        <authorList>
            <consortium name="Ensembl"/>
        </authorList>
    </citation>
    <scope>IDENTIFICATION</scope>
</reference>
<feature type="compositionally biased region" description="Low complexity" evidence="2">
    <location>
        <begin position="358"/>
        <end position="369"/>
    </location>
</feature>
<dbReference type="InterPro" id="IPR000198">
    <property type="entry name" value="RhoGAP_dom"/>
</dbReference>
<feature type="region of interest" description="Disordered" evidence="2">
    <location>
        <begin position="341"/>
        <end position="402"/>
    </location>
</feature>
<gene>
    <name evidence="4" type="primary">LOC107320244</name>
</gene>
<feature type="compositionally biased region" description="Low complexity" evidence="2">
    <location>
        <begin position="146"/>
        <end position="162"/>
    </location>
</feature>
<dbReference type="FunFam" id="1.10.555.10:FF:000007">
    <property type="entry name" value="rho GTPase-activating protein 7 isoform X2"/>
    <property type="match status" value="1"/>
</dbReference>
<name>A0A8C2T8P0_COTJA</name>
<dbReference type="SUPFAM" id="SSF47769">
    <property type="entry name" value="SAM/Pointed domain"/>
    <property type="match status" value="1"/>
</dbReference>
<evidence type="ECO:0000313" key="4">
    <source>
        <dbReference type="Ensembl" id="ENSCJPP00005009958.1"/>
    </source>
</evidence>
<dbReference type="Ensembl" id="ENSCJPT00005014812.1">
    <property type="protein sequence ID" value="ENSCJPP00005009958.1"/>
    <property type="gene ID" value="ENSCJPG00005008664.1"/>
</dbReference>
<dbReference type="SUPFAM" id="SSF48350">
    <property type="entry name" value="GTPase activation domain, GAP"/>
    <property type="match status" value="1"/>
</dbReference>
<feature type="compositionally biased region" description="Low complexity" evidence="2">
    <location>
        <begin position="733"/>
        <end position="744"/>
    </location>
</feature>
<organism evidence="4 5">
    <name type="scientific">Coturnix japonica</name>
    <name type="common">Japanese quail</name>
    <name type="synonym">Coturnix coturnix japonica</name>
    <dbReference type="NCBI Taxonomy" id="93934"/>
    <lineage>
        <taxon>Eukaryota</taxon>
        <taxon>Metazoa</taxon>
        <taxon>Chordata</taxon>
        <taxon>Craniata</taxon>
        <taxon>Vertebrata</taxon>
        <taxon>Euteleostomi</taxon>
        <taxon>Archelosauria</taxon>
        <taxon>Archosauria</taxon>
        <taxon>Dinosauria</taxon>
        <taxon>Saurischia</taxon>
        <taxon>Theropoda</taxon>
        <taxon>Coelurosauria</taxon>
        <taxon>Aves</taxon>
        <taxon>Neognathae</taxon>
        <taxon>Galloanserae</taxon>
        <taxon>Galliformes</taxon>
        <taxon>Phasianidae</taxon>
        <taxon>Perdicinae</taxon>
        <taxon>Coturnix</taxon>
    </lineage>
</organism>
<dbReference type="GO" id="GO:0035023">
    <property type="term" value="P:regulation of Rho protein signal transduction"/>
    <property type="evidence" value="ECO:0007669"/>
    <property type="project" value="TreeGrafter"/>
</dbReference>
<feature type="domain" description="Rho-GAP" evidence="3">
    <location>
        <begin position="567"/>
        <end position="775"/>
    </location>
</feature>
<feature type="region of interest" description="Disordered" evidence="2">
    <location>
        <begin position="730"/>
        <end position="750"/>
    </location>
</feature>
<reference evidence="4" key="3">
    <citation type="submission" date="2025-09" db="UniProtKB">
        <authorList>
            <consortium name="Ensembl"/>
        </authorList>
    </citation>
    <scope>IDENTIFICATION</scope>
</reference>
<feature type="compositionally biased region" description="Basic and acidic residues" evidence="2">
    <location>
        <begin position="296"/>
        <end position="309"/>
    </location>
</feature>
<dbReference type="Gene3D" id="1.10.287.2070">
    <property type="match status" value="1"/>
</dbReference>
<evidence type="ECO:0000313" key="5">
    <source>
        <dbReference type="Proteomes" id="UP000694412"/>
    </source>
</evidence>
<dbReference type="GO" id="GO:0007165">
    <property type="term" value="P:signal transduction"/>
    <property type="evidence" value="ECO:0007669"/>
    <property type="project" value="InterPro"/>
</dbReference>
<dbReference type="InterPro" id="IPR013761">
    <property type="entry name" value="SAM/pointed_sf"/>
</dbReference>
<evidence type="ECO:0000256" key="2">
    <source>
        <dbReference type="SAM" id="MobiDB-lite"/>
    </source>
</evidence>
<dbReference type="Pfam" id="PF00620">
    <property type="entry name" value="RhoGAP"/>
    <property type="match status" value="1"/>
</dbReference>
<evidence type="ECO:0000256" key="1">
    <source>
        <dbReference type="ARBA" id="ARBA00022553"/>
    </source>
</evidence>
<dbReference type="GeneTree" id="ENSGT00950000183061"/>
<dbReference type="GO" id="GO:0030036">
    <property type="term" value="P:actin cytoskeleton organization"/>
    <property type="evidence" value="ECO:0007669"/>
    <property type="project" value="TreeGrafter"/>
</dbReference>
<dbReference type="InterPro" id="IPR008936">
    <property type="entry name" value="Rho_GTPase_activation_prot"/>
</dbReference>
<protein>
    <submittedName>
        <fullName evidence="4">Rho GTPase-activating protein 7-like</fullName>
    </submittedName>
</protein>
<feature type="region of interest" description="Disordered" evidence="2">
    <location>
        <begin position="144"/>
        <end position="164"/>
    </location>
</feature>
<feature type="region of interest" description="Disordered" evidence="2">
    <location>
        <begin position="281"/>
        <end position="309"/>
    </location>
</feature>
<dbReference type="PANTHER" id="PTHR12659:SF4">
    <property type="entry name" value="RHO-GAP DOMAIN-CONTAINING PROTEIN"/>
    <property type="match status" value="1"/>
</dbReference>
<dbReference type="PROSITE" id="PS50238">
    <property type="entry name" value="RHOGAP"/>
    <property type="match status" value="1"/>
</dbReference>
<dbReference type="SMART" id="SM00324">
    <property type="entry name" value="RhoGAP"/>
    <property type="match status" value="1"/>
</dbReference>
<dbReference type="Proteomes" id="UP000694412">
    <property type="component" value="Chromosome 13"/>
</dbReference>
<dbReference type="AlphaFoldDB" id="A0A8C2T8P0"/>
<sequence>MMSQTVTLQPLSMGKILFHEQCCVLIAELEAREACAWLRAAGFPQYAQLFEDMQFPIDVRTVRKDHEFLDGDAIESLDDSDDDDEPCAISNKWVYERCSQKWFRLESLEGSTEGACASLTGSPILQSTGNEDSVLLDHGDKHDVSSIHSASSGDSDAVSSPKSVEDMETSLNSCSRVALLESAFSCSPPPSECLNTTSEKKLWDKSLYKKRKSLLKKMEKLHLRSCNLRSGQSKAKPIISEPFLLEGLNEEKMKMLNCVNIADLPGTQTKSNSPPCCNSNSKFENGRTVSTARPLKKPESCCERKGRGAEDSESGKLLLWSDVSQGNRNNEVKLQTNQMFQVPQDHKPGTFPKALTNSPVSPGDDSPVSWRTGCRKSRSRSRSKDSRSPRSPISGTDNRLSVYDNMPNVELDKLEAAEVGDDDVFSELNSVIEDVKGLRKLVDQWTEKYSDDGYLDFASDLTALYPSSPKEICLDTEHSEVNRAAELSSVLQSWRSWQILQRPTGQSSLNFPIKTPFWKLSLLLALLKLTAVMDRYSPSSKQGWNWTIPKLKKIKASDYKDKNVFGVPLLLNVQRSNHPLPVGILQALDYLRSHFLDQVGLFRKSGVRSRILSLREMNETSPNSVCYEGQSAFDVADMVKQYFRDLPEPIFTSRLCESFLHIYQYVPKEQQLQAVQAAILLLPKENQEALKILLFFLRDVVACVEENQMTPTNIAVCLAPSLFHLNTLRRDSSSSSTRSSQRKCSLGKPDQRELSENLAATQGLAHMITECSRLFQNSVKVVARNLRMHLPSFHSFSWSRTSTSSLAAFRSIFSSILARRAIALQRSRTWSASLQQLPPSQSSTLLQVPQATISNDSKCWRWLFLPTTP</sequence>
<dbReference type="GO" id="GO:0005096">
    <property type="term" value="F:GTPase activator activity"/>
    <property type="evidence" value="ECO:0007669"/>
    <property type="project" value="TreeGrafter"/>
</dbReference>
<dbReference type="PANTHER" id="PTHR12659">
    <property type="entry name" value="RHO-TYPE GTPASE ACTIVATING PROTEIN"/>
    <property type="match status" value="1"/>
</dbReference>
<dbReference type="Gene3D" id="1.10.555.10">
    <property type="entry name" value="Rho GTPase activation protein"/>
    <property type="match status" value="1"/>
</dbReference>
<reference evidence="4" key="1">
    <citation type="submission" date="2015-11" db="EMBL/GenBank/DDBJ databases">
        <authorList>
            <consortium name="International Coturnix japonica Genome Analysis Consortium"/>
            <person name="Warren W."/>
            <person name="Burt D.W."/>
            <person name="Antin P.B."/>
            <person name="Lanford R."/>
            <person name="Gros J."/>
            <person name="Wilson R.K."/>
        </authorList>
    </citation>
    <scope>NUCLEOTIDE SEQUENCE [LARGE SCALE GENOMIC DNA]</scope>
</reference>
<proteinExistence type="predicted"/>
<keyword evidence="1" id="KW-0597">Phosphoprotein</keyword>